<organism evidence="1 2">
    <name type="scientific">Vaccinium darrowii</name>
    <dbReference type="NCBI Taxonomy" id="229202"/>
    <lineage>
        <taxon>Eukaryota</taxon>
        <taxon>Viridiplantae</taxon>
        <taxon>Streptophyta</taxon>
        <taxon>Embryophyta</taxon>
        <taxon>Tracheophyta</taxon>
        <taxon>Spermatophyta</taxon>
        <taxon>Magnoliopsida</taxon>
        <taxon>eudicotyledons</taxon>
        <taxon>Gunneridae</taxon>
        <taxon>Pentapetalae</taxon>
        <taxon>asterids</taxon>
        <taxon>Ericales</taxon>
        <taxon>Ericaceae</taxon>
        <taxon>Vaccinioideae</taxon>
        <taxon>Vaccinieae</taxon>
        <taxon>Vaccinium</taxon>
    </lineage>
</organism>
<protein>
    <submittedName>
        <fullName evidence="1">Uncharacterized protein</fullName>
    </submittedName>
</protein>
<keyword evidence="2" id="KW-1185">Reference proteome</keyword>
<reference evidence="1 2" key="1">
    <citation type="journal article" date="2021" name="Hortic Res">
        <title>High-quality reference genome and annotation aids understanding of berry development for evergreen blueberry (Vaccinium darrowii).</title>
        <authorList>
            <person name="Yu J."/>
            <person name="Hulse-Kemp A.M."/>
            <person name="Babiker E."/>
            <person name="Staton M."/>
        </authorList>
    </citation>
    <scope>NUCLEOTIDE SEQUENCE [LARGE SCALE GENOMIC DNA]</scope>
    <source>
        <strain evidence="2">cv. NJ 8807/NJ 8810</strain>
        <tissue evidence="1">Young leaf</tissue>
    </source>
</reference>
<name>A0ACB7XQ26_9ERIC</name>
<gene>
    <name evidence="1" type="ORF">Vadar_012144</name>
</gene>
<sequence>MTNRGAKFVLVVEKETIYLKVAEQRFFEDVLCILLAKKGQLDMASRQFLWRLRYELKLPVLCLVDCDPYDISIMTTYKYRTKIMADDDCKMEIMDMKWLVICLADLEKFEILEDVTLPMIEDALGQVKTCRRNHS</sequence>
<evidence type="ECO:0000313" key="1">
    <source>
        <dbReference type="EMBL" id="KAH7843051.1"/>
    </source>
</evidence>
<evidence type="ECO:0000313" key="2">
    <source>
        <dbReference type="Proteomes" id="UP000828048"/>
    </source>
</evidence>
<comment type="caution">
    <text evidence="1">The sequence shown here is derived from an EMBL/GenBank/DDBJ whole genome shotgun (WGS) entry which is preliminary data.</text>
</comment>
<accession>A0ACB7XQ26</accession>
<proteinExistence type="predicted"/>
<dbReference type="Proteomes" id="UP000828048">
    <property type="component" value="Chromosome 1"/>
</dbReference>
<dbReference type="EMBL" id="CM037151">
    <property type="protein sequence ID" value="KAH7843051.1"/>
    <property type="molecule type" value="Genomic_DNA"/>
</dbReference>